<keyword evidence="3" id="KW-1185">Reference proteome</keyword>
<comment type="caution">
    <text evidence="2">The sequence shown here is derived from an EMBL/GenBank/DDBJ whole genome shotgun (WGS) entry which is preliminary data.</text>
</comment>
<reference evidence="2 3" key="1">
    <citation type="submission" date="2016-03" db="EMBL/GenBank/DDBJ databases">
        <title>Comparative genomics of the ectomycorrhizal sister species Rhizopogon vinicolor and Rhizopogon vesiculosus (Basidiomycota: Boletales) reveals a divergence of the mating type B locus.</title>
        <authorList>
            <person name="Mujic A.B."/>
            <person name="Kuo A."/>
            <person name="Tritt A."/>
            <person name="Lipzen A."/>
            <person name="Chen C."/>
            <person name="Johnson J."/>
            <person name="Sharma A."/>
            <person name="Barry K."/>
            <person name="Grigoriev I.V."/>
            <person name="Spatafora J.W."/>
        </authorList>
    </citation>
    <scope>NUCLEOTIDE SEQUENCE [LARGE SCALE GENOMIC DNA]</scope>
    <source>
        <strain evidence="2 3">AM-OR11-056</strain>
    </source>
</reference>
<dbReference type="AlphaFoldDB" id="A0A1J8PR19"/>
<organism evidence="2 3">
    <name type="scientific">Rhizopogon vesiculosus</name>
    <dbReference type="NCBI Taxonomy" id="180088"/>
    <lineage>
        <taxon>Eukaryota</taxon>
        <taxon>Fungi</taxon>
        <taxon>Dikarya</taxon>
        <taxon>Basidiomycota</taxon>
        <taxon>Agaricomycotina</taxon>
        <taxon>Agaricomycetes</taxon>
        <taxon>Agaricomycetidae</taxon>
        <taxon>Boletales</taxon>
        <taxon>Suillineae</taxon>
        <taxon>Rhizopogonaceae</taxon>
        <taxon>Rhizopogon</taxon>
    </lineage>
</organism>
<accession>A0A1J8PR19</accession>
<name>A0A1J8PR19_9AGAM</name>
<evidence type="ECO:0000313" key="3">
    <source>
        <dbReference type="Proteomes" id="UP000183567"/>
    </source>
</evidence>
<gene>
    <name evidence="2" type="ORF">AZE42_05469</name>
</gene>
<protein>
    <submittedName>
        <fullName evidence="2">Uncharacterized protein</fullName>
    </submittedName>
</protein>
<dbReference type="EMBL" id="LVVM01004995">
    <property type="protein sequence ID" value="OJA11622.1"/>
    <property type="molecule type" value="Genomic_DNA"/>
</dbReference>
<evidence type="ECO:0000313" key="2">
    <source>
        <dbReference type="EMBL" id="OJA11622.1"/>
    </source>
</evidence>
<dbReference type="Proteomes" id="UP000183567">
    <property type="component" value="Unassembled WGS sequence"/>
</dbReference>
<feature type="region of interest" description="Disordered" evidence="1">
    <location>
        <begin position="1"/>
        <end position="26"/>
    </location>
</feature>
<sequence length="26" mass="2788">MPHPAMPATRLSMSATQMLVTPHPAN</sequence>
<proteinExistence type="predicted"/>
<evidence type="ECO:0000256" key="1">
    <source>
        <dbReference type="SAM" id="MobiDB-lite"/>
    </source>
</evidence>